<dbReference type="GO" id="GO:0006096">
    <property type="term" value="P:glycolytic process"/>
    <property type="evidence" value="ECO:0007669"/>
    <property type="project" value="UniProtKB-UniRule"/>
</dbReference>
<dbReference type="RefSeq" id="WP_100609551.1">
    <property type="nucleotide sequence ID" value="NZ_CP024962.1"/>
</dbReference>
<feature type="active site" evidence="8">
    <location>
        <position position="419"/>
    </location>
</feature>
<dbReference type="Proteomes" id="UP000232222">
    <property type="component" value="Chromosome"/>
</dbReference>
<dbReference type="InterPro" id="IPR001672">
    <property type="entry name" value="G6P_Isomerase"/>
</dbReference>
<comment type="pathway">
    <text evidence="8">Carbohydrate biosynthesis; gluconeogenesis.</text>
</comment>
<gene>
    <name evidence="8 10" type="primary">pgi</name>
    <name evidence="10" type="ORF">EFREU_v1c05070</name>
</gene>
<evidence type="ECO:0000256" key="1">
    <source>
        <dbReference type="ARBA" id="ARBA00004926"/>
    </source>
</evidence>
<comment type="catalytic activity">
    <reaction evidence="7 8 9">
        <text>alpha-D-glucose 6-phosphate = beta-D-fructose 6-phosphate</text>
        <dbReference type="Rhea" id="RHEA:11816"/>
        <dbReference type="ChEBI" id="CHEBI:57634"/>
        <dbReference type="ChEBI" id="CHEBI:58225"/>
        <dbReference type="EC" id="5.3.1.9"/>
    </reaction>
</comment>
<dbReference type="InterPro" id="IPR046348">
    <property type="entry name" value="SIS_dom_sf"/>
</dbReference>
<protein>
    <recommendedName>
        <fullName evidence="8">Glucose-6-phosphate isomerase</fullName>
        <shortName evidence="8">GPI</shortName>
        <ecNumber evidence="8">5.3.1.9</ecNumber>
    </recommendedName>
    <alternativeName>
        <fullName evidence="8">Phosphoglucose isomerase</fullName>
        <shortName evidence="8">PGI</shortName>
    </alternativeName>
    <alternativeName>
        <fullName evidence="8">Phosphohexose isomerase</fullName>
        <shortName evidence="8">PHI</shortName>
    </alternativeName>
</protein>
<evidence type="ECO:0000256" key="4">
    <source>
        <dbReference type="ARBA" id="ARBA00022490"/>
    </source>
</evidence>
<evidence type="ECO:0000313" key="11">
    <source>
        <dbReference type="Proteomes" id="UP000232222"/>
    </source>
</evidence>
<dbReference type="PROSITE" id="PS00765">
    <property type="entry name" value="P_GLUCOSE_ISOMERASE_1"/>
    <property type="match status" value="1"/>
</dbReference>
<dbReference type="PRINTS" id="PR00662">
    <property type="entry name" value="G6PISOMERASE"/>
</dbReference>
<dbReference type="Gene3D" id="3.40.50.10490">
    <property type="entry name" value="Glucose-6-phosphate isomerase like protein, domain 1"/>
    <property type="match status" value="2"/>
</dbReference>
<evidence type="ECO:0000313" key="10">
    <source>
        <dbReference type="EMBL" id="ATZ16528.1"/>
    </source>
</evidence>
<evidence type="ECO:0000256" key="3">
    <source>
        <dbReference type="ARBA" id="ARBA00022432"/>
    </source>
</evidence>
<keyword evidence="11" id="KW-1185">Reference proteome</keyword>
<dbReference type="GO" id="GO:0006094">
    <property type="term" value="P:gluconeogenesis"/>
    <property type="evidence" value="ECO:0007669"/>
    <property type="project" value="UniProtKB-UniRule"/>
</dbReference>
<dbReference type="InterPro" id="IPR035482">
    <property type="entry name" value="SIS_PGI_2"/>
</dbReference>
<comment type="similarity">
    <text evidence="2 8 9">Belongs to the GPI family.</text>
</comment>
<keyword evidence="6 8" id="KW-0413">Isomerase</keyword>
<dbReference type="OrthoDB" id="140919at2"/>
<accession>A0A2K8NTM3</accession>
<evidence type="ECO:0000256" key="6">
    <source>
        <dbReference type="ARBA" id="ARBA00023235"/>
    </source>
</evidence>
<dbReference type="AlphaFoldDB" id="A0A2K8NTM3"/>
<keyword evidence="5 8" id="KW-0324">Glycolysis</keyword>
<organism evidence="10 11">
    <name type="scientific">Entomoplasma freundtii</name>
    <dbReference type="NCBI Taxonomy" id="74700"/>
    <lineage>
        <taxon>Bacteria</taxon>
        <taxon>Bacillati</taxon>
        <taxon>Mycoplasmatota</taxon>
        <taxon>Mollicutes</taxon>
        <taxon>Entomoplasmatales</taxon>
        <taxon>Entomoplasmataceae</taxon>
        <taxon>Entomoplasma</taxon>
    </lineage>
</organism>
<dbReference type="PROSITE" id="PS00174">
    <property type="entry name" value="P_GLUCOSE_ISOMERASE_2"/>
    <property type="match status" value="1"/>
</dbReference>
<evidence type="ECO:0000256" key="5">
    <source>
        <dbReference type="ARBA" id="ARBA00023152"/>
    </source>
</evidence>
<dbReference type="UniPathway" id="UPA00138"/>
<evidence type="ECO:0000256" key="9">
    <source>
        <dbReference type="RuleBase" id="RU000612"/>
    </source>
</evidence>
<evidence type="ECO:0000256" key="7">
    <source>
        <dbReference type="ARBA" id="ARBA00029321"/>
    </source>
</evidence>
<dbReference type="KEGG" id="efr:EFREU_v1c05070"/>
<dbReference type="CDD" id="cd05015">
    <property type="entry name" value="SIS_PGI_1"/>
    <property type="match status" value="1"/>
</dbReference>
<comment type="function">
    <text evidence="8">Catalyzes the reversible isomerization of glucose-6-phosphate to fructose-6-phosphate.</text>
</comment>
<dbReference type="EMBL" id="CP024962">
    <property type="protein sequence ID" value="ATZ16528.1"/>
    <property type="molecule type" value="Genomic_DNA"/>
</dbReference>
<keyword evidence="3 8" id="KW-0312">Gluconeogenesis</keyword>
<comment type="subcellular location">
    <subcellularLocation>
        <location evidence="8">Cytoplasm</location>
    </subcellularLocation>
</comment>
<reference evidence="10 11" key="1">
    <citation type="submission" date="2017-11" db="EMBL/GenBank/DDBJ databases">
        <title>Genome sequence of Entomoplasma freundtii BARC 318 (ATCC 51999).</title>
        <authorList>
            <person name="Lo W.-S."/>
            <person name="Gasparich G.E."/>
            <person name="Kuo C.-H."/>
        </authorList>
    </citation>
    <scope>NUCLEOTIDE SEQUENCE [LARGE SCALE GENOMIC DNA]</scope>
    <source>
        <strain evidence="10 11">BARC 318</strain>
    </source>
</reference>
<dbReference type="UniPathway" id="UPA00109">
    <property type="reaction ID" value="UER00181"/>
</dbReference>
<proteinExistence type="inferred from homology"/>
<sequence length="433" mass="48472">MISVNVMNTPLIASDLESEDLKNKVVEVNKMIRERTGLGNDFLGWVNWPATYDREEYIKMQASATSLQDKIEVLVIIGIGGSYLGARAAADMIKGLYPINQKVEAIYVGNTMSSTYVAQVQAYLKNKRFGICVISKSGTTVEPGLAFRLFEKQLWEQEGERAKELIVAVTDKERGALKVLADQKGYQTFTIPDDIGGRFSVLTPVGIYPLMVLGVNTDEIFFGAQKAMYELTEANLDNPAYKYAVARYLLNSKLNYKVETLVSYDLQMQYFNEWWKQLFGESEGKEGQGLLPTSMIFSTDLHSLGQWVQEGQKGLLFETILNFSRPTLDVKITKDPDNFDQLNYLDGKTLDEVNKVALEGVLQAHSQCGEIPNIVLDIDGDMSAQNFGYLVYFFELAVAMSGYLLAVNPFNQPGVEVYKKNMFKLLGKPGLES</sequence>
<dbReference type="GO" id="GO:0004347">
    <property type="term" value="F:glucose-6-phosphate isomerase activity"/>
    <property type="evidence" value="ECO:0007669"/>
    <property type="project" value="UniProtKB-UniRule"/>
</dbReference>
<feature type="active site" description="Proton donor" evidence="8">
    <location>
        <position position="281"/>
    </location>
</feature>
<keyword evidence="4 8" id="KW-0963">Cytoplasm</keyword>
<dbReference type="InterPro" id="IPR035476">
    <property type="entry name" value="SIS_PGI_1"/>
</dbReference>
<dbReference type="FunFam" id="3.40.50.10490:FF:000016">
    <property type="entry name" value="Glucose-6-phosphate isomerase"/>
    <property type="match status" value="1"/>
</dbReference>
<comment type="pathway">
    <text evidence="1 8 9">Carbohydrate degradation; glycolysis; D-glyceraldehyde 3-phosphate and glycerone phosphate from D-glucose: step 2/4.</text>
</comment>
<dbReference type="Pfam" id="PF00342">
    <property type="entry name" value="PGI"/>
    <property type="match status" value="1"/>
</dbReference>
<dbReference type="CDD" id="cd05016">
    <property type="entry name" value="SIS_PGI_2"/>
    <property type="match status" value="1"/>
</dbReference>
<evidence type="ECO:0000256" key="8">
    <source>
        <dbReference type="HAMAP-Rule" id="MF_00473"/>
    </source>
</evidence>
<dbReference type="InterPro" id="IPR018189">
    <property type="entry name" value="Phosphoglucose_isomerase_CS"/>
</dbReference>
<dbReference type="SUPFAM" id="SSF53697">
    <property type="entry name" value="SIS domain"/>
    <property type="match status" value="1"/>
</dbReference>
<dbReference type="NCBIfam" id="NF010697">
    <property type="entry name" value="PRK14097.1"/>
    <property type="match status" value="1"/>
</dbReference>
<dbReference type="PANTHER" id="PTHR11469:SF1">
    <property type="entry name" value="GLUCOSE-6-PHOSPHATE ISOMERASE"/>
    <property type="match status" value="1"/>
</dbReference>
<comment type="caution">
    <text evidence="8">Lacks conserved residue(s) required for the propagation of feature annotation.</text>
</comment>
<dbReference type="PROSITE" id="PS51463">
    <property type="entry name" value="P_GLUCOSE_ISOMERASE_3"/>
    <property type="match status" value="1"/>
</dbReference>
<dbReference type="GO" id="GO:0005829">
    <property type="term" value="C:cytosol"/>
    <property type="evidence" value="ECO:0007669"/>
    <property type="project" value="TreeGrafter"/>
</dbReference>
<dbReference type="GO" id="GO:0048029">
    <property type="term" value="F:monosaccharide binding"/>
    <property type="evidence" value="ECO:0007669"/>
    <property type="project" value="TreeGrafter"/>
</dbReference>
<dbReference type="PANTHER" id="PTHR11469">
    <property type="entry name" value="GLUCOSE-6-PHOSPHATE ISOMERASE"/>
    <property type="match status" value="1"/>
</dbReference>
<name>A0A2K8NTM3_9MOLU</name>
<dbReference type="HAMAP" id="MF_00473">
    <property type="entry name" value="G6P_isomerase"/>
    <property type="match status" value="1"/>
</dbReference>
<dbReference type="GO" id="GO:0097367">
    <property type="term" value="F:carbohydrate derivative binding"/>
    <property type="evidence" value="ECO:0007669"/>
    <property type="project" value="InterPro"/>
</dbReference>
<evidence type="ECO:0000256" key="2">
    <source>
        <dbReference type="ARBA" id="ARBA00006604"/>
    </source>
</evidence>
<dbReference type="GO" id="GO:0051156">
    <property type="term" value="P:glucose 6-phosphate metabolic process"/>
    <property type="evidence" value="ECO:0007669"/>
    <property type="project" value="TreeGrafter"/>
</dbReference>
<dbReference type="EC" id="5.3.1.9" evidence="8"/>